<dbReference type="InterPro" id="IPR015943">
    <property type="entry name" value="WD40/YVTN_repeat-like_dom_sf"/>
</dbReference>
<dbReference type="EMBL" id="AHAT01009098">
    <property type="status" value="NOT_ANNOTATED_CDS"/>
    <property type="molecule type" value="Genomic_DNA"/>
</dbReference>
<dbReference type="Proteomes" id="UP000018468">
    <property type="component" value="Linkage group LG1"/>
</dbReference>
<evidence type="ECO:0000313" key="4">
    <source>
        <dbReference type="Ensembl" id="ENSLOCP00000020348.1"/>
    </source>
</evidence>
<dbReference type="EMBL" id="AHAT01009097">
    <property type="status" value="NOT_ANNOTATED_CDS"/>
    <property type="molecule type" value="Genomic_DNA"/>
</dbReference>
<evidence type="ECO:0000256" key="1">
    <source>
        <dbReference type="SAM" id="MobiDB-lite"/>
    </source>
</evidence>
<dbReference type="Gene3D" id="2.130.10.10">
    <property type="entry name" value="YVTN repeat-like/Quinoprotein amine dehydrogenase"/>
    <property type="match status" value="1"/>
</dbReference>
<dbReference type="PANTHER" id="PTHR15922:SF2">
    <property type="entry name" value="NBAS SUBUNIT OF NRZ TETHERING COMPLEX"/>
    <property type="match status" value="1"/>
</dbReference>
<accession>W5NI89</accession>
<dbReference type="InterPro" id="IPR029145">
    <property type="entry name" value="NBAS_N"/>
</dbReference>
<dbReference type="Pfam" id="PF22913">
    <property type="entry name" value="NBAS_11th"/>
    <property type="match status" value="1"/>
</dbReference>
<dbReference type="FunCoup" id="W5NI89">
    <property type="interactions" value="1119"/>
</dbReference>
<dbReference type="GeneTree" id="ENSGT00390000012474"/>
<dbReference type="PANTHER" id="PTHR15922">
    <property type="entry name" value="NEUROBLASTOMA-AMPLIFIED SEQUENCE"/>
    <property type="match status" value="1"/>
</dbReference>
<dbReference type="GO" id="GO:0070939">
    <property type="term" value="C:Dsl1/NZR complex"/>
    <property type="evidence" value="ECO:0000318"/>
    <property type="project" value="GO_Central"/>
</dbReference>
<dbReference type="eggNOG" id="KOG1797">
    <property type="taxonomic scope" value="Eukaryota"/>
</dbReference>
<evidence type="ECO:0000259" key="3">
    <source>
        <dbReference type="Pfam" id="PF22913"/>
    </source>
</evidence>
<dbReference type="STRING" id="7918.ENSLOCP00000020348"/>
<reference evidence="4" key="3">
    <citation type="submission" date="2025-09" db="UniProtKB">
        <authorList>
            <consortium name="Ensembl"/>
        </authorList>
    </citation>
    <scope>IDENTIFICATION</scope>
</reference>
<dbReference type="GO" id="GO:2000623">
    <property type="term" value="P:negative regulation of nuclear-transcribed mRNA catabolic process, nonsense-mediated decay"/>
    <property type="evidence" value="ECO:0007669"/>
    <property type="project" value="Ensembl"/>
</dbReference>
<dbReference type="EMBL" id="AHAT01009103">
    <property type="status" value="NOT_ANNOTATED_CDS"/>
    <property type="molecule type" value="Genomic_DNA"/>
</dbReference>
<proteinExistence type="predicted"/>
<dbReference type="GO" id="GO:0006890">
    <property type="term" value="P:retrograde vesicle-mediated transport, Golgi to endoplasmic reticulum"/>
    <property type="evidence" value="ECO:0000318"/>
    <property type="project" value="GO_Central"/>
</dbReference>
<feature type="region of interest" description="Disordered" evidence="1">
    <location>
        <begin position="1381"/>
        <end position="1405"/>
    </location>
</feature>
<dbReference type="SUPFAM" id="SSF50969">
    <property type="entry name" value="YVTN repeat-like/Quinoprotein amine dehydrogenase"/>
    <property type="match status" value="1"/>
</dbReference>
<dbReference type="GO" id="GO:0048703">
    <property type="term" value="P:embryonic viscerocranium morphogenesis"/>
    <property type="evidence" value="ECO:0007669"/>
    <property type="project" value="Ensembl"/>
</dbReference>
<dbReference type="EMBL" id="AHAT01009102">
    <property type="status" value="NOT_ANNOTATED_CDS"/>
    <property type="molecule type" value="Genomic_DNA"/>
</dbReference>
<keyword evidence="5" id="KW-1185">Reference proteome</keyword>
<reference evidence="4" key="2">
    <citation type="submission" date="2025-08" db="UniProtKB">
        <authorList>
            <consortium name="Ensembl"/>
        </authorList>
    </citation>
    <scope>IDENTIFICATION</scope>
</reference>
<evidence type="ECO:0000313" key="5">
    <source>
        <dbReference type="Proteomes" id="UP000018468"/>
    </source>
</evidence>
<dbReference type="GO" id="GO:0000149">
    <property type="term" value="F:SNARE binding"/>
    <property type="evidence" value="ECO:0000318"/>
    <property type="project" value="GO_Central"/>
</dbReference>
<dbReference type="GO" id="GO:0000184">
    <property type="term" value="P:nuclear-transcribed mRNA catabolic process, nonsense-mediated decay"/>
    <property type="evidence" value="ECO:0007669"/>
    <property type="project" value="Ensembl"/>
</dbReference>
<dbReference type="EMBL" id="AHAT01009100">
    <property type="status" value="NOT_ANNOTATED_CDS"/>
    <property type="molecule type" value="Genomic_DNA"/>
</dbReference>
<dbReference type="InParanoid" id="W5NI89"/>
<dbReference type="InterPro" id="IPR011044">
    <property type="entry name" value="Quino_amine_DH_bsu"/>
</dbReference>
<name>W5NI89_LEPOC</name>
<protein>
    <submittedName>
        <fullName evidence="4">NBAS subunit of NRZ tethering complex</fullName>
    </submittedName>
</protein>
<organism evidence="4 5">
    <name type="scientific">Lepisosteus oculatus</name>
    <name type="common">Spotted gar</name>
    <dbReference type="NCBI Taxonomy" id="7918"/>
    <lineage>
        <taxon>Eukaryota</taxon>
        <taxon>Metazoa</taxon>
        <taxon>Chordata</taxon>
        <taxon>Craniata</taxon>
        <taxon>Vertebrata</taxon>
        <taxon>Euteleostomi</taxon>
        <taxon>Actinopterygii</taxon>
        <taxon>Neopterygii</taxon>
        <taxon>Holostei</taxon>
        <taxon>Semionotiformes</taxon>
        <taxon>Lepisosteidae</taxon>
        <taxon>Lepisosteus</taxon>
    </lineage>
</organism>
<dbReference type="Ensembl" id="ENSLOCT00000020382.1">
    <property type="protein sequence ID" value="ENSLOCP00000020348.1"/>
    <property type="gene ID" value="ENSLOCG00000016470.1"/>
</dbReference>
<dbReference type="EMBL" id="AHAT01009099">
    <property type="status" value="NOT_ANNOTATED_CDS"/>
    <property type="molecule type" value="Genomic_DNA"/>
</dbReference>
<dbReference type="InterPro" id="IPR054751">
    <property type="entry name" value="NBAS_C"/>
</dbReference>
<dbReference type="HOGENOM" id="CLU_001315_0_0_1"/>
<dbReference type="Bgee" id="ENSLOCG00000016470">
    <property type="expression patterns" value="Expressed in muscle tissue and 13 other cell types or tissues"/>
</dbReference>
<dbReference type="EMBL" id="AHAT01009101">
    <property type="status" value="NOT_ANNOTATED_CDS"/>
    <property type="molecule type" value="Genomic_DNA"/>
</dbReference>
<feature type="domain" description="NBAS subunit of NRZ tethering complex C-terminal" evidence="3">
    <location>
        <begin position="1996"/>
        <end position="2120"/>
    </location>
</feature>
<evidence type="ECO:0000259" key="2">
    <source>
        <dbReference type="Pfam" id="PF15492"/>
    </source>
</evidence>
<feature type="domain" description="Neuroblastoma-amplified sequence N-terminal" evidence="2">
    <location>
        <begin position="88"/>
        <end position="369"/>
    </location>
</feature>
<dbReference type="OMA" id="KHMLPAE"/>
<sequence>IMSPAADMAGKNTSENDEENILYDLLINSEWPPETDTQLRGNREQSSSLITKAVTGPFKFILSYLWYSPSSCSLPPGLVRLVSKEINWQLVLASNGKLLAVVQDQCVEIRSARDDFGSVIGKCQVSKDPNPQWRRVAWSHDCTLLAYAESTGTVRVFDLIGSELFIIPPATSSSGDLSYAVAGLIFLECTASAQWSAELLVVNYRGHLKSYLVSVGTNQSYQENHSFSFGTHYSHGITTAIYHHGHRLLLVGGCEATDNEASKATRCGLTAWRALSGSPYYKQVTSYEDDLVLQTQRGGFFKKIKMRFFSRQRIEEDGILKMSLSPDGTLLAAIHFSGQLTIWEIPSFKQRAEWSQESQPGFDEINPEWKNSLEKRKKIKGKECYFPLIDVNWWADSAVILARCSGSLTVSSVKTLKNLLGKSCEWFEPSPHVTAAHDGGFLSLECEIKLAQKRPRLETEEEEGEDDSDSDDELSAKARYFGYVKQGLYYVTEMERFAPPRKRPRTITKNYRLVSLRSTTPEELYQRKIDNEEYGEALSLAQAYGLDSDLVYQRQWRKSTVSIASIQDYLSKIKKRSWVLHECVERVPENVDAAKELLQYGLKGTDLEALIAIGNGDDGGRFILPGDIDIEDVPYEDLLSPAEELQIKKEREAQKQKELFSTVDFKRMTLEQKELCRSRLKLLCYLDRLATYEEILGGPHAAEQRYDAEFFKKFRNQNIVLSARTYARESNVQALDILFTYHGSELLQHRLAILSSFPETTSPHEYSILLPEARISDDGNLMLIPWKEQKHRERDWCEEPKCRLILEPNPLDDAEFLYEEQPELQKFRNAEPSMLLLTDWYLNRAQEIESFSRQVDCALSLVRLGKERNIPGLELLCDDLVTLETLVYETACDLTLTLKDLQQMKDIDKLKLLMKTSSEQKYVKNAYQWMVPFLHRCENQKAGSANELLKEFLVSLSREDLTFPLKIFQHSKPDCQQKIIGDHDQLMSIALECVYSCERDDQLPLCYDVLECLPQRGYGSETNLTKILHDKVDHLEKHLRFSVAEILEKHRLQKPISFVKSSQSSREEAYQLMVKLTRYTGRKNPPVSEGHWRGLLQDLLDMQQNVYNCLEPDTCYQIFTESLLCSSRLENIRLAGQMMHCSALSQDTPVNVAFRGKAQSKVSYKKSIELVLAAAREYFNSSTALTDNCMHLARCCLQLIADCPPVIQEELDLISALSQLEEFEVKILPLQVRLRSDRLTLIEECIAQCPTAYKQYTKLLGLANLLRVAGDNEVKRKGQVLILLAEQALHCQDYKASNIHCQELMATGYSDGWQVCSQLGQCESYQDLGTRQELMAFALTHCPPHVIQSLLAASSSLQTQILYQAVNYQINPTHLGEASNHFGAGLDAKDSQPADAKASSTRQSADLLHRTTAKTIEVLSNTTMTTKAVLHAVSDSQWWKKSISYLRPLHGQGLASSLKGIAEENADMEKQGCNPFYESLLDNPYTDKSEVTYTSYEHSPLENFAEVLLRTGKLAETKSEGQSLFPATEVLIQLASDALPKDMTLALAYLLSLPQVLDANKCFDKQSHSALSLQLAAYYYALQIYTRLAPCFKDKCHTLYRADPKELIKLVTKHISDNAAVTWPEELEKLIKQLCLYNERLTDFTQAQILQSLGRGVDIQRFSADSQYKRETILGLAETLEENVYKISISLAQRYSIPLWEVYMTHLEFLFTDSGLSTKEIESRTETLGLLDTLKTNPEAFYEHMTKYVYPSIEGTDLLRFLYYFSLLESCGCSDFVKTTIKLDVHIKLLKKLKAVAAGLNYRKLNDEDPLEALEPVLTSQNVLSISKLAHRLPQREGNVPSSSSVHAVWLRKLFWKGDPQVLKKQPHSDPEYLHAYDTCAKYFDRLLPADILIFIDDITFSTEAANLLTVAARVEVTKRALKAVKQISEKLKKKHADESSHLAENSPVGFDEALNHLQQSLAHLETLSHSFILSLKNSNQELLKKYSRLYDLSRSEREKVHELAVTMSTDGQPLNYIQQLLEATAGPVDISPKSVVQDAVQRTVAALSESEASRTSRCDPLQVLEGIVTAVHSNVQNGGSLVSSDDLLSWLRPFCGDASLPVKPRIEVLQILEQAFHLNDQDSKLLVFFRSQAVLKSCWPHKQLEVGDIENEEKRYQLFMELLESCIKWEEMQHLILLLQAWPPVTNEVILNSVENPWVKLASAIMSNSASGKQREMDNEVLSMCRSVYNTKHMLPIQCIRHISSQLLDHHHLYLPALKLMLESKDEQLKTLALEQIRHINKVDDFNCDAELLTLLLDSNLVVKCVETVFYPHLINHLLSNHEQGRWSVEDIARQMQEGGYMAESGSLLLSYRGTHPAQFTFNTALTVIQRWL</sequence>
<dbReference type="Pfam" id="PF15492">
    <property type="entry name" value="Nbas_N"/>
    <property type="match status" value="1"/>
</dbReference>
<reference evidence="5" key="1">
    <citation type="submission" date="2011-12" db="EMBL/GenBank/DDBJ databases">
        <title>The Draft Genome of Lepisosteus oculatus.</title>
        <authorList>
            <consortium name="The Broad Institute Genome Assembly &amp; Analysis Group"/>
            <consortium name="Computational R&amp;D Group"/>
            <consortium name="and Sequencing Platform"/>
            <person name="Di Palma F."/>
            <person name="Alfoldi J."/>
            <person name="Johnson J."/>
            <person name="Berlin A."/>
            <person name="Gnerre S."/>
            <person name="Jaffe D."/>
            <person name="MacCallum I."/>
            <person name="Young S."/>
            <person name="Walker B.J."/>
            <person name="Lander E.S."/>
            <person name="Lindblad-Toh K."/>
        </authorList>
    </citation>
    <scope>NUCLEOTIDE SEQUENCE [LARGE SCALE GENOMIC DNA]</scope>
</reference>